<dbReference type="AlphaFoldDB" id="A0A3S0WTR9"/>
<dbReference type="GO" id="GO:0004096">
    <property type="term" value="F:catalase activity"/>
    <property type="evidence" value="ECO:0007669"/>
    <property type="project" value="InterPro"/>
</dbReference>
<comment type="caution">
    <text evidence="2">The sequence shown here is derived from an EMBL/GenBank/DDBJ whole genome shotgun (WGS) entry which is preliminary data.</text>
</comment>
<keyword evidence="3" id="KW-1185">Reference proteome</keyword>
<dbReference type="Proteomes" id="UP000280346">
    <property type="component" value="Unassembled WGS sequence"/>
</dbReference>
<gene>
    <name evidence="2" type="ORF">EJ913_17845</name>
</gene>
<dbReference type="PANTHER" id="PTHR36195">
    <property type="entry name" value="DOMAIN PROTEIN, PUTATIVE (AFU_ORTHOLOGUE AFUA_5G01990)-RELATED-RELATED"/>
    <property type="match status" value="1"/>
</dbReference>
<dbReference type="CDD" id="cd08152">
    <property type="entry name" value="y4iL_like"/>
    <property type="match status" value="1"/>
</dbReference>
<proteinExistence type="predicted"/>
<dbReference type="OrthoDB" id="9765610at2"/>
<dbReference type="GO" id="GO:0020037">
    <property type="term" value="F:heme binding"/>
    <property type="evidence" value="ECO:0007669"/>
    <property type="project" value="InterPro"/>
</dbReference>
<sequence>MLRRSLLSATDSTTAPIPAGPLRYTPSVETPQADEAETAEALAETMLSISRTTYKDGGHALRSVHAKSHGLLVGRLEVLDGLPPVLAQGLFAQPADHAVLLRLSTTPGDILPDSVSTPRGMAVKVLGVTGARLPGSEGATTQDFVLANGPAFTAPDAKSFLGNLKLLAATTDKAEGLKKALSATLRGAERVVEAFGGESPTLKSMGGHPETHILGERFFSQVPLRYGDYVAKLSVVPVSPELVALSGAPLDLNGAPNGLREAVVDFFQRHAGVWELRVQLCTDLDSMPVEDASVVWPEDRSPYVTVARIVVPVQNAWSAERAQAGDDRLSFSPWHGLAAHQPLGSVMRARRLAYERSAAYRAERNGCPMAEPQSNYRMPG</sequence>
<dbReference type="GO" id="GO:0006979">
    <property type="term" value="P:response to oxidative stress"/>
    <property type="evidence" value="ECO:0007669"/>
    <property type="project" value="InterPro"/>
</dbReference>
<dbReference type="Gene3D" id="2.40.180.10">
    <property type="entry name" value="Catalase core domain"/>
    <property type="match status" value="1"/>
</dbReference>
<dbReference type="PROSITE" id="PS51402">
    <property type="entry name" value="CATALASE_3"/>
    <property type="match status" value="1"/>
</dbReference>
<dbReference type="InterPro" id="IPR018028">
    <property type="entry name" value="Catalase"/>
</dbReference>
<dbReference type="SUPFAM" id="SSF56634">
    <property type="entry name" value="Heme-dependent catalase-like"/>
    <property type="match status" value="1"/>
</dbReference>
<dbReference type="EMBL" id="RZIJ01000014">
    <property type="protein sequence ID" value="RUQ68491.1"/>
    <property type="molecule type" value="Genomic_DNA"/>
</dbReference>
<accession>A0A3S0WTR9</accession>
<dbReference type="InterPro" id="IPR020835">
    <property type="entry name" value="Catalase_sf"/>
</dbReference>
<dbReference type="PANTHER" id="PTHR36195:SF4">
    <property type="entry name" value="DOMAIN PROTEIN, PUTATIVE (AFU_ORTHOLOGUE AFUA_5G01990)-RELATED"/>
    <property type="match status" value="1"/>
</dbReference>
<reference evidence="2 3" key="1">
    <citation type="submission" date="2018-12" db="EMBL/GenBank/DDBJ databases">
        <authorList>
            <person name="Yang Y."/>
        </authorList>
    </citation>
    <scope>NUCLEOTIDE SEQUENCE [LARGE SCALE GENOMIC DNA]</scope>
    <source>
        <strain evidence="2 3">GSF71</strain>
    </source>
</reference>
<evidence type="ECO:0000313" key="2">
    <source>
        <dbReference type="EMBL" id="RUQ68491.1"/>
    </source>
</evidence>
<protein>
    <submittedName>
        <fullName evidence="2">Catalase</fullName>
    </submittedName>
</protein>
<feature type="region of interest" description="Disordered" evidence="1">
    <location>
        <begin position="1"/>
        <end position="32"/>
    </location>
</feature>
<evidence type="ECO:0000256" key="1">
    <source>
        <dbReference type="SAM" id="MobiDB-lite"/>
    </source>
</evidence>
<organism evidence="2 3">
    <name type="scientific">Azospirillum doebereinerae</name>
    <dbReference type="NCBI Taxonomy" id="92933"/>
    <lineage>
        <taxon>Bacteria</taxon>
        <taxon>Pseudomonadati</taxon>
        <taxon>Pseudomonadota</taxon>
        <taxon>Alphaproteobacteria</taxon>
        <taxon>Rhodospirillales</taxon>
        <taxon>Azospirillaceae</taxon>
        <taxon>Azospirillum</taxon>
    </lineage>
</organism>
<name>A0A3S0WTR9_9PROT</name>
<evidence type="ECO:0000313" key="3">
    <source>
        <dbReference type="Proteomes" id="UP000280346"/>
    </source>
</evidence>